<proteinExistence type="inferred from homology"/>
<evidence type="ECO:0000313" key="6">
    <source>
        <dbReference type="Proteomes" id="UP000584867"/>
    </source>
</evidence>
<dbReference type="PANTHER" id="PTHR43695">
    <property type="entry name" value="PUTATIVE (AFU_ORTHOLOGUE AFUA_2G17250)-RELATED"/>
    <property type="match status" value="1"/>
</dbReference>
<feature type="chain" id="PRO_5031531483" evidence="3">
    <location>
        <begin position="24"/>
        <end position="508"/>
    </location>
</feature>
<dbReference type="SUPFAM" id="SSF52266">
    <property type="entry name" value="SGNH hydrolase"/>
    <property type="match status" value="2"/>
</dbReference>
<accession>A0A7W7ZQB3</accession>
<name>A0A7W7ZQB3_9BACT</name>
<dbReference type="InterPro" id="IPR037459">
    <property type="entry name" value="RhgT-like"/>
</dbReference>
<evidence type="ECO:0000256" key="2">
    <source>
        <dbReference type="ARBA" id="ARBA00022801"/>
    </source>
</evidence>
<protein>
    <submittedName>
        <fullName evidence="5">Lysophospholipase L1-like esterase</fullName>
    </submittedName>
</protein>
<dbReference type="AlphaFoldDB" id="A0A7W7ZQB3"/>
<evidence type="ECO:0000259" key="4">
    <source>
        <dbReference type="Pfam" id="PF13472"/>
    </source>
</evidence>
<dbReference type="GO" id="GO:0016788">
    <property type="term" value="F:hydrolase activity, acting on ester bonds"/>
    <property type="evidence" value="ECO:0007669"/>
    <property type="project" value="UniProtKB-ARBA"/>
</dbReference>
<dbReference type="Pfam" id="PF13472">
    <property type="entry name" value="Lipase_GDSL_2"/>
    <property type="match status" value="2"/>
</dbReference>
<dbReference type="RefSeq" id="WP_184255200.1">
    <property type="nucleotide sequence ID" value="NZ_JACHIO010000007.1"/>
</dbReference>
<reference evidence="5 6" key="1">
    <citation type="submission" date="2020-08" db="EMBL/GenBank/DDBJ databases">
        <title>Genomic Encyclopedia of Type Strains, Phase IV (KMG-V): Genome sequencing to study the core and pangenomes of soil and plant-associated prokaryotes.</title>
        <authorList>
            <person name="Whitman W."/>
        </authorList>
    </citation>
    <scope>NUCLEOTIDE SEQUENCE [LARGE SCALE GENOMIC DNA]</scope>
    <source>
        <strain evidence="5 6">X5P3</strain>
    </source>
</reference>
<dbReference type="InterPro" id="IPR036514">
    <property type="entry name" value="SGNH_hydro_sf"/>
</dbReference>
<dbReference type="Proteomes" id="UP000584867">
    <property type="component" value="Unassembled WGS sequence"/>
</dbReference>
<sequence>MSVRWIAALAVGTMLAGGSAVWAQGDPARAFDAATAAVRKPGTTVRIELIGDSTQTNNAGYGRGFCANFTAKVDCVNMARGGASTGTFRELGLWDRALATKPDYMVIQFGHNDFVTAEHLPRQVPLPQYIENLKRYVTEARAAKITPVLVTPLTRRYFGADGKVHSDLQEYSEAMRGVAREMKVPLIELQNESIAYLDKVGEAEGDKLAITKKDTDGKTIFDKTHLDWAGSYVFGRMVAVDLGKAVPSLKKFVRPEAAALPPEGEKAMRIINGGPATIVLVGDSTVATEGGWGPGFCAVITKNITCIDDALNGRSTKSFRDEGAWKKALDHKGDYYLIQFGHNDEKPDEKRHTDPETTYAAQIRQYIAEARAIGAVPVVLSPLARRTFKDGKPSNDDLRLYANAARRVAEEEDVTFIDLLSLSTAVLAKGTQADADTFNAVGHEDARAEQGKSGLDRTHLDDKGKAVFGRIVADNLVRTRVELGPDVIGVPAKAAATVPTQAAPTDGK</sequence>
<dbReference type="CDD" id="cd01821">
    <property type="entry name" value="Rhamnogalacturan_acetylesterase_like"/>
    <property type="match status" value="1"/>
</dbReference>
<comment type="caution">
    <text evidence="5">The sequence shown here is derived from an EMBL/GenBank/DDBJ whole genome shotgun (WGS) entry which is preliminary data.</text>
</comment>
<evidence type="ECO:0000256" key="1">
    <source>
        <dbReference type="ARBA" id="ARBA00008668"/>
    </source>
</evidence>
<comment type="similarity">
    <text evidence="1">Belongs to the 'GDSL' lipolytic enzyme family.</text>
</comment>
<keyword evidence="3" id="KW-0732">Signal</keyword>
<dbReference type="InterPro" id="IPR013830">
    <property type="entry name" value="SGNH_hydro"/>
</dbReference>
<feature type="domain" description="SGNH hydrolase-type esterase" evidence="4">
    <location>
        <begin position="53"/>
        <end position="197"/>
    </location>
</feature>
<keyword evidence="2" id="KW-0378">Hydrolase</keyword>
<evidence type="ECO:0000256" key="3">
    <source>
        <dbReference type="SAM" id="SignalP"/>
    </source>
</evidence>
<feature type="signal peptide" evidence="3">
    <location>
        <begin position="1"/>
        <end position="23"/>
    </location>
</feature>
<dbReference type="PANTHER" id="PTHR43695:SF1">
    <property type="entry name" value="RHAMNOGALACTURONAN ACETYLESTERASE"/>
    <property type="match status" value="1"/>
</dbReference>
<dbReference type="Gene3D" id="3.40.50.1110">
    <property type="entry name" value="SGNH hydrolase"/>
    <property type="match status" value="2"/>
</dbReference>
<dbReference type="EMBL" id="JACHIO010000007">
    <property type="protein sequence ID" value="MBB5063792.1"/>
    <property type="molecule type" value="Genomic_DNA"/>
</dbReference>
<evidence type="ECO:0000313" key="5">
    <source>
        <dbReference type="EMBL" id="MBB5063792.1"/>
    </source>
</evidence>
<organism evidence="5 6">
    <name type="scientific">Granulicella mallensis</name>
    <dbReference type="NCBI Taxonomy" id="940614"/>
    <lineage>
        <taxon>Bacteria</taxon>
        <taxon>Pseudomonadati</taxon>
        <taxon>Acidobacteriota</taxon>
        <taxon>Terriglobia</taxon>
        <taxon>Terriglobales</taxon>
        <taxon>Acidobacteriaceae</taxon>
        <taxon>Granulicella</taxon>
    </lineage>
</organism>
<gene>
    <name evidence="5" type="ORF">HDF15_002137</name>
</gene>
<feature type="domain" description="SGNH hydrolase-type esterase" evidence="4">
    <location>
        <begin position="281"/>
        <end position="464"/>
    </location>
</feature>